<feature type="transmembrane region" description="Helical" evidence="1">
    <location>
        <begin position="37"/>
        <end position="56"/>
    </location>
</feature>
<reference evidence="2 3" key="1">
    <citation type="submission" date="2015-10" db="EMBL/GenBank/DDBJ databases">
        <title>Corynebacteirum lowii and Corynebacterium oculi species nova, derived from human clinical disease and and emended description of Corynebacterium mastiditis.</title>
        <authorList>
            <person name="Bernard K."/>
            <person name="Pacheco A.L."/>
            <person name="Mcdougall C."/>
            <person name="Burtx T."/>
            <person name="Weibe D."/>
            <person name="Tyler S."/>
            <person name="Olson A.B."/>
            <person name="Cnockaert M."/>
            <person name="Eguchi H."/>
            <person name="Kuwahara T."/>
            <person name="Nakayama-Imaohji H."/>
            <person name="Boudewijins M."/>
            <person name="Van Hoecke F."/>
            <person name="Bernier A.-M."/>
            <person name="Vandamme P."/>
        </authorList>
    </citation>
    <scope>NUCLEOTIDE SEQUENCE [LARGE SCALE GENOMIC DNA]</scope>
    <source>
        <strain evidence="2 3">NML 130206</strain>
    </source>
</reference>
<name>A0A0Q0YXP6_9CORY</name>
<dbReference type="InterPro" id="IPR026898">
    <property type="entry name" value="PrsW"/>
</dbReference>
<keyword evidence="1" id="KW-0812">Transmembrane</keyword>
<keyword evidence="1" id="KW-1133">Transmembrane helix</keyword>
<keyword evidence="1" id="KW-0472">Membrane</keyword>
<comment type="caution">
    <text evidence="2">The sequence shown here is derived from an EMBL/GenBank/DDBJ whole genome shotgun (WGS) entry which is preliminary data.</text>
</comment>
<dbReference type="Pfam" id="PF13367">
    <property type="entry name" value="PrsW-protease"/>
    <property type="match status" value="1"/>
</dbReference>
<dbReference type="STRING" id="1544413.Clow_00188"/>
<keyword evidence="3" id="KW-1185">Reference proteome</keyword>
<feature type="transmembrane region" description="Helical" evidence="1">
    <location>
        <begin position="63"/>
        <end position="87"/>
    </location>
</feature>
<dbReference type="Proteomes" id="UP000050488">
    <property type="component" value="Unassembled WGS sequence"/>
</dbReference>
<evidence type="ECO:0000256" key="1">
    <source>
        <dbReference type="SAM" id="Phobius"/>
    </source>
</evidence>
<feature type="transmembrane region" description="Helical" evidence="1">
    <location>
        <begin position="237"/>
        <end position="258"/>
    </location>
</feature>
<feature type="transmembrane region" description="Helical" evidence="1">
    <location>
        <begin position="174"/>
        <end position="202"/>
    </location>
</feature>
<dbReference type="RefSeq" id="WP_069724544.1">
    <property type="nucleotide sequence ID" value="NZ_JAUSQY010000001.1"/>
</dbReference>
<sequence length="290" mass="31574">MNRLFPITLGLATVAGLFALFFNLAGGLIVSPEALAIGLLLGAAYVVIVVFLLWLTPLWPQRAYLWVLPALIWGGGVCLSLVGVLATPVMDIPEKLGWDLVLASLGGAYPEEFLKALGVVIILLSFRRLNRPWHGLLAGAVVGLGFETMENLLYGINGAILDPNDDAIGALQLWALRLIVGPCLHIVFTSIAGWGIGVALYTAEMSPWRRVGSALGWFLVAFCFHFCWNLSPGNDVAQILNMIGVGLVMYPTFVWLLVRAWRQARRDDTYALTPKPLLSVAELSPQKLPQ</sequence>
<accession>A0A0Q0YXP6</accession>
<dbReference type="GO" id="GO:0008233">
    <property type="term" value="F:peptidase activity"/>
    <property type="evidence" value="ECO:0007669"/>
    <property type="project" value="InterPro"/>
</dbReference>
<feature type="transmembrane region" description="Helical" evidence="1">
    <location>
        <begin position="214"/>
        <end position="231"/>
    </location>
</feature>
<evidence type="ECO:0000313" key="2">
    <source>
        <dbReference type="EMBL" id="KQB87140.1"/>
    </source>
</evidence>
<dbReference type="PATRIC" id="fig|1544413.3.peg.190"/>
<evidence type="ECO:0000313" key="3">
    <source>
        <dbReference type="Proteomes" id="UP000050488"/>
    </source>
</evidence>
<dbReference type="AlphaFoldDB" id="A0A0Q0YXP6"/>
<gene>
    <name evidence="2" type="ORF">Clow_00188</name>
</gene>
<dbReference type="PANTHER" id="PTHR36844">
    <property type="entry name" value="PROTEASE PRSW"/>
    <property type="match status" value="1"/>
</dbReference>
<organism evidence="2 3">
    <name type="scientific">Corynebacterium lowii</name>
    <dbReference type="NCBI Taxonomy" id="1544413"/>
    <lineage>
        <taxon>Bacteria</taxon>
        <taxon>Bacillati</taxon>
        <taxon>Actinomycetota</taxon>
        <taxon>Actinomycetes</taxon>
        <taxon>Mycobacteriales</taxon>
        <taxon>Corynebacteriaceae</taxon>
        <taxon>Corynebacterium</taxon>
    </lineage>
</organism>
<evidence type="ECO:0008006" key="4">
    <source>
        <dbReference type="Google" id="ProtNLM"/>
    </source>
</evidence>
<dbReference type="OrthoDB" id="9785431at2"/>
<protein>
    <recommendedName>
        <fullName evidence="4">Protease PrsW</fullName>
    </recommendedName>
</protein>
<proteinExistence type="predicted"/>
<dbReference type="PANTHER" id="PTHR36844:SF1">
    <property type="entry name" value="PROTEASE PRSW"/>
    <property type="match status" value="1"/>
</dbReference>
<dbReference type="EMBL" id="LKEV01000001">
    <property type="protein sequence ID" value="KQB87140.1"/>
    <property type="molecule type" value="Genomic_DNA"/>
</dbReference>
<feature type="transmembrane region" description="Helical" evidence="1">
    <location>
        <begin position="133"/>
        <end position="154"/>
    </location>
</feature>
<feature type="transmembrane region" description="Helical" evidence="1">
    <location>
        <begin position="107"/>
        <end position="126"/>
    </location>
</feature>